<dbReference type="EMBL" id="UXUI01010897">
    <property type="protein sequence ID" value="VDD95744.1"/>
    <property type="molecule type" value="Genomic_DNA"/>
</dbReference>
<protein>
    <submittedName>
        <fullName evidence="2 4">Uncharacterized protein</fullName>
    </submittedName>
</protein>
<dbReference type="WBParaSite" id="EVEC_0001117001-mRNA-1">
    <property type="protein sequence ID" value="EVEC_0001117001-mRNA-1"/>
    <property type="gene ID" value="EVEC_0001117001"/>
</dbReference>
<keyword evidence="1" id="KW-0472">Membrane</keyword>
<evidence type="ECO:0000313" key="2">
    <source>
        <dbReference type="EMBL" id="VDD95744.1"/>
    </source>
</evidence>
<keyword evidence="3" id="KW-1185">Reference proteome</keyword>
<evidence type="ECO:0000256" key="1">
    <source>
        <dbReference type="SAM" id="Phobius"/>
    </source>
</evidence>
<keyword evidence="1" id="KW-1133">Transmembrane helix</keyword>
<proteinExistence type="predicted"/>
<reference evidence="2 3" key="2">
    <citation type="submission" date="2018-10" db="EMBL/GenBank/DDBJ databases">
        <authorList>
            <consortium name="Pathogen Informatics"/>
        </authorList>
    </citation>
    <scope>NUCLEOTIDE SEQUENCE [LARGE SCALE GENOMIC DNA]</scope>
</reference>
<dbReference type="Proteomes" id="UP000274131">
    <property type="component" value="Unassembled WGS sequence"/>
</dbReference>
<evidence type="ECO:0000313" key="3">
    <source>
        <dbReference type="Proteomes" id="UP000274131"/>
    </source>
</evidence>
<reference evidence="4" key="1">
    <citation type="submission" date="2017-02" db="UniProtKB">
        <authorList>
            <consortium name="WormBaseParasite"/>
        </authorList>
    </citation>
    <scope>IDENTIFICATION</scope>
</reference>
<evidence type="ECO:0000313" key="4">
    <source>
        <dbReference type="WBParaSite" id="EVEC_0001117001-mRNA-1"/>
    </source>
</evidence>
<gene>
    <name evidence="2" type="ORF">EVEC_LOCUS10495</name>
</gene>
<name>A0A0N4VJZ9_ENTVE</name>
<organism evidence="4">
    <name type="scientific">Enterobius vermicularis</name>
    <name type="common">Human pinworm</name>
    <dbReference type="NCBI Taxonomy" id="51028"/>
    <lineage>
        <taxon>Eukaryota</taxon>
        <taxon>Metazoa</taxon>
        <taxon>Ecdysozoa</taxon>
        <taxon>Nematoda</taxon>
        <taxon>Chromadorea</taxon>
        <taxon>Rhabditida</taxon>
        <taxon>Spirurina</taxon>
        <taxon>Oxyuridomorpha</taxon>
        <taxon>Oxyuroidea</taxon>
        <taxon>Oxyuridae</taxon>
        <taxon>Enterobius</taxon>
    </lineage>
</organism>
<dbReference type="AlphaFoldDB" id="A0A0N4VJZ9"/>
<feature type="transmembrane region" description="Helical" evidence="1">
    <location>
        <begin position="7"/>
        <end position="32"/>
    </location>
</feature>
<keyword evidence="1" id="KW-0812">Transmembrane</keyword>
<sequence length="45" mass="5314">MIMHLRWALGSTILVSRFTVWSMVTVVIRLHFLEFLKIPLKTLKS</sequence>
<accession>A0A0N4VJZ9</accession>